<dbReference type="Pfam" id="PF14703">
    <property type="entry name" value="PHM7_cyt"/>
    <property type="match status" value="1"/>
</dbReference>
<feature type="transmembrane region" description="Helical" evidence="2">
    <location>
        <begin position="557"/>
        <end position="578"/>
    </location>
</feature>
<evidence type="ECO:0000256" key="2">
    <source>
        <dbReference type="SAM" id="Phobius"/>
    </source>
</evidence>
<evidence type="ECO:0000256" key="1">
    <source>
        <dbReference type="SAM" id="MobiDB-lite"/>
    </source>
</evidence>
<evidence type="ECO:0000313" key="6">
    <source>
        <dbReference type="Proteomes" id="UP000751190"/>
    </source>
</evidence>
<feature type="transmembrane region" description="Helical" evidence="2">
    <location>
        <begin position="43"/>
        <end position="71"/>
    </location>
</feature>
<feature type="region of interest" description="Disordered" evidence="1">
    <location>
        <begin position="1"/>
        <end position="31"/>
    </location>
</feature>
<dbReference type="EMBL" id="JAGTXO010000005">
    <property type="protein sequence ID" value="KAG8467810.1"/>
    <property type="molecule type" value="Genomic_DNA"/>
</dbReference>
<dbReference type="PANTHER" id="PTHR13018">
    <property type="entry name" value="PROBABLE MEMBRANE PROTEIN DUF221-RELATED"/>
    <property type="match status" value="1"/>
</dbReference>
<feature type="transmembrane region" description="Helical" evidence="2">
    <location>
        <begin position="412"/>
        <end position="431"/>
    </location>
</feature>
<feature type="transmembrane region" description="Helical" evidence="2">
    <location>
        <begin position="590"/>
        <end position="608"/>
    </location>
</feature>
<feature type="transmembrane region" description="Helical" evidence="2">
    <location>
        <begin position="507"/>
        <end position="536"/>
    </location>
</feature>
<feature type="compositionally biased region" description="Basic and acidic residues" evidence="1">
    <location>
        <begin position="10"/>
        <end position="31"/>
    </location>
</feature>
<dbReference type="OrthoDB" id="197892at2759"/>
<feature type="region of interest" description="Disordered" evidence="1">
    <location>
        <begin position="648"/>
        <end position="706"/>
    </location>
</feature>
<feature type="transmembrane region" description="Helical" evidence="2">
    <location>
        <begin position="370"/>
        <end position="392"/>
    </location>
</feature>
<keyword evidence="2" id="KW-0472">Membrane</keyword>
<feature type="domain" description="CSC1/OSCA1-like cytosolic" evidence="4">
    <location>
        <begin position="147"/>
        <end position="314"/>
    </location>
</feature>
<feature type="transmembrane region" description="Helical" evidence="2">
    <location>
        <begin position="110"/>
        <end position="127"/>
    </location>
</feature>
<dbReference type="GO" id="GO:0005227">
    <property type="term" value="F:calcium-activated cation channel activity"/>
    <property type="evidence" value="ECO:0007669"/>
    <property type="project" value="InterPro"/>
</dbReference>
<feature type="transmembrane region" description="Helical" evidence="2">
    <location>
        <begin position="326"/>
        <end position="345"/>
    </location>
</feature>
<comment type="caution">
    <text evidence="5">The sequence shown here is derived from an EMBL/GenBank/DDBJ whole genome shotgun (WGS) entry which is preliminary data.</text>
</comment>
<dbReference type="PANTHER" id="PTHR13018:SF83">
    <property type="entry name" value="RRM DOMAIN-CONTAINING PROTEIN"/>
    <property type="match status" value="1"/>
</dbReference>
<accession>A0A8J6CFA6</accession>
<dbReference type="InterPro" id="IPR003864">
    <property type="entry name" value="CSC1/OSCA1-like_7TM"/>
</dbReference>
<evidence type="ECO:0000259" key="3">
    <source>
        <dbReference type="Pfam" id="PF02714"/>
    </source>
</evidence>
<evidence type="ECO:0008006" key="7">
    <source>
        <dbReference type="Google" id="ProtNLM"/>
    </source>
</evidence>
<evidence type="ECO:0000259" key="4">
    <source>
        <dbReference type="Pfam" id="PF14703"/>
    </source>
</evidence>
<reference evidence="5" key="1">
    <citation type="submission" date="2021-05" db="EMBL/GenBank/DDBJ databases">
        <title>The genome of the haptophyte Pavlova lutheri (Diacronema luteri, Pavlovales) - a model for lipid biosynthesis in eukaryotic algae.</title>
        <authorList>
            <person name="Hulatt C.J."/>
            <person name="Posewitz M.C."/>
        </authorList>
    </citation>
    <scope>NUCLEOTIDE SEQUENCE</scope>
    <source>
        <strain evidence="5">NIVA-4/92</strain>
    </source>
</reference>
<keyword evidence="2" id="KW-0812">Transmembrane</keyword>
<gene>
    <name evidence="5" type="ORF">KFE25_006862</name>
</gene>
<dbReference type="OMA" id="DIMWENL"/>
<dbReference type="GO" id="GO:0005886">
    <property type="term" value="C:plasma membrane"/>
    <property type="evidence" value="ECO:0007669"/>
    <property type="project" value="TreeGrafter"/>
</dbReference>
<feature type="domain" description="CSC1/OSCA1-like 7TM region" evidence="3">
    <location>
        <begin position="465"/>
        <end position="568"/>
    </location>
</feature>
<dbReference type="AlphaFoldDB" id="A0A8J6CFA6"/>
<proteinExistence type="predicted"/>
<protein>
    <recommendedName>
        <fullName evidence="7">CSC1/OSCA1-like cytosolic domain-containing protein</fullName>
    </recommendedName>
</protein>
<dbReference type="InterPro" id="IPR045122">
    <property type="entry name" value="Csc1-like"/>
</dbReference>
<dbReference type="Proteomes" id="UP000751190">
    <property type="component" value="Unassembled WGS sequence"/>
</dbReference>
<evidence type="ECO:0000313" key="5">
    <source>
        <dbReference type="EMBL" id="KAG8467810.1"/>
    </source>
</evidence>
<dbReference type="Pfam" id="PF02714">
    <property type="entry name" value="RSN1_7TM"/>
    <property type="match status" value="1"/>
</dbReference>
<dbReference type="InterPro" id="IPR027815">
    <property type="entry name" value="CSC1/OSCA1-like_cyt"/>
</dbReference>
<keyword evidence="2" id="KW-1133">Transmembrane helix</keyword>
<sequence>MAGARAATPRKVDQALAKERGTSQQGFRDRTGKQLPLNAPISALGSAGVAVALYFYTVWAMIFVFLGAFVINLPTLTHNWAAHPDKGWVMRLSLGPYSQLEPDDMISKQALPSMLVAFLFIGFLMWLDRKEASVATEVDRGFTTSGDFSVEVRNIPVGKSGEADLKSYFGKWGAVHSVIVAYKSSKFMLKRNEWEALNLERVEMQAALDLKEEGGSTDQAGREKLRAVRERLREVEQDMARMQTASKEATGVAFCVYDTEQSRFKCLDAHKRTFFRWLLHKVTFGCLGNNPKYLKSYELDVMAAPEPSDVNWQNLHYTRAEVSVRAFRTLVASMVLIGFSAAFFIEFDRWTQAEVEQLQKTKSHAEADQWGQVISIAVPVVVTLVNFALSYLIGRMTAYEHRYTKTDYEQSLFFKVALTIVINQSMLGLFVNPKPSDWWDNSGGAMTDALYNAISNFQPELQKFIQPELVVSRYMIARMAASQKRADRHWEPPETSLGEFYASATTIAALGIIYGPAMPLCYLITAGALFASYVSNKYTFLRVFKNPPMLNSGLSDIFSNYVAFALACSLALQSVMYGTYDDGSAAAEEGVGSFPIVALVFLLIYIFVPMPCLRAKAVETVDTKGAKFSKVEGLVNYECPLTGPLPSFESDEMEEARTDAKKPLARPGSAKWERQMSARSGKPQGAKRLTVRMPWSKKKPQSVTML</sequence>
<organism evidence="5 6">
    <name type="scientific">Diacronema lutheri</name>
    <name type="common">Unicellular marine alga</name>
    <name type="synonym">Monochrysis lutheri</name>
    <dbReference type="NCBI Taxonomy" id="2081491"/>
    <lineage>
        <taxon>Eukaryota</taxon>
        <taxon>Haptista</taxon>
        <taxon>Haptophyta</taxon>
        <taxon>Pavlovophyceae</taxon>
        <taxon>Pavlovales</taxon>
        <taxon>Pavlovaceae</taxon>
        <taxon>Diacronema</taxon>
    </lineage>
</organism>
<keyword evidence="6" id="KW-1185">Reference proteome</keyword>
<name>A0A8J6CFA6_DIALT</name>